<comment type="caution">
    <text evidence="1">The sequence shown here is derived from an EMBL/GenBank/DDBJ whole genome shotgun (WGS) entry which is preliminary data.</text>
</comment>
<protein>
    <submittedName>
        <fullName evidence="1">Uncharacterized protein</fullName>
    </submittedName>
</protein>
<sequence>MPYGEGDWRQQKYPDTIRVIEAGGDTRLAWSVEIPWPEGVSLESIQRGINCEVTYTDTHGLMWTRGEQGDLRRVH</sequence>
<organism evidence="1 2">
    <name type="scientific">Couchioplanes caeruleus</name>
    <dbReference type="NCBI Taxonomy" id="56438"/>
    <lineage>
        <taxon>Bacteria</taxon>
        <taxon>Bacillati</taxon>
        <taxon>Actinomycetota</taxon>
        <taxon>Actinomycetes</taxon>
        <taxon>Micromonosporales</taxon>
        <taxon>Micromonosporaceae</taxon>
        <taxon>Couchioplanes</taxon>
    </lineage>
</organism>
<accession>A0A3N1GRR8</accession>
<name>A0A3N1GRR8_9ACTN</name>
<dbReference type="AlphaFoldDB" id="A0A3N1GRR8"/>
<dbReference type="Proteomes" id="UP000271683">
    <property type="component" value="Unassembled WGS sequence"/>
</dbReference>
<proteinExistence type="predicted"/>
<evidence type="ECO:0000313" key="2">
    <source>
        <dbReference type="Proteomes" id="UP000271683"/>
    </source>
</evidence>
<evidence type="ECO:0000313" key="1">
    <source>
        <dbReference type="EMBL" id="ROP32816.1"/>
    </source>
</evidence>
<dbReference type="EMBL" id="RJKL01000001">
    <property type="protein sequence ID" value="ROP32816.1"/>
    <property type="molecule type" value="Genomic_DNA"/>
</dbReference>
<gene>
    <name evidence="1" type="ORF">EDD30_5764</name>
</gene>
<reference evidence="1 2" key="1">
    <citation type="submission" date="2018-11" db="EMBL/GenBank/DDBJ databases">
        <title>Sequencing the genomes of 1000 actinobacteria strains.</title>
        <authorList>
            <person name="Klenk H.-P."/>
        </authorList>
    </citation>
    <scope>NUCLEOTIDE SEQUENCE [LARGE SCALE GENOMIC DNA]</scope>
    <source>
        <strain evidence="1 2">DSM 43634</strain>
    </source>
</reference>